<dbReference type="FunFam" id="3.30.2410.10:FF:000003">
    <property type="entry name" value="probable E3 ubiquitin-protein ligase HERC4 isoform X1"/>
    <property type="match status" value="1"/>
</dbReference>
<dbReference type="Gene3D" id="3.90.1750.10">
    <property type="entry name" value="Hect, E3 ligase catalytic domains"/>
    <property type="match status" value="2"/>
</dbReference>
<evidence type="ECO:0000313" key="9">
    <source>
        <dbReference type="EMBL" id="KAF1997373.1"/>
    </source>
</evidence>
<evidence type="ECO:0000259" key="8">
    <source>
        <dbReference type="PROSITE" id="PS50237"/>
    </source>
</evidence>
<feature type="active site" description="Glycyl thioester intermediate" evidence="5">
    <location>
        <position position="1311"/>
    </location>
</feature>
<keyword evidence="3" id="KW-0808">Transferase</keyword>
<keyword evidence="7" id="KW-1133">Transmembrane helix</keyword>
<dbReference type="EMBL" id="ML977614">
    <property type="protein sequence ID" value="KAF1997373.1"/>
    <property type="molecule type" value="Genomic_DNA"/>
</dbReference>
<dbReference type="GO" id="GO:0061630">
    <property type="term" value="F:ubiquitin protein ligase activity"/>
    <property type="evidence" value="ECO:0007669"/>
    <property type="project" value="UniProtKB-EC"/>
</dbReference>
<evidence type="ECO:0000256" key="5">
    <source>
        <dbReference type="PROSITE-ProRule" id="PRU00104"/>
    </source>
</evidence>
<dbReference type="Gene3D" id="3.30.2160.10">
    <property type="entry name" value="Hect, E3 ligase catalytic domain"/>
    <property type="match status" value="2"/>
</dbReference>
<feature type="compositionally biased region" description="Polar residues" evidence="6">
    <location>
        <begin position="314"/>
        <end position="338"/>
    </location>
</feature>
<evidence type="ECO:0000256" key="1">
    <source>
        <dbReference type="ARBA" id="ARBA00000885"/>
    </source>
</evidence>
<keyword evidence="7" id="KW-0812">Transmembrane</keyword>
<feature type="transmembrane region" description="Helical" evidence="7">
    <location>
        <begin position="852"/>
        <end position="870"/>
    </location>
</feature>
<organism evidence="9 10">
    <name type="scientific">Amniculicola lignicola CBS 123094</name>
    <dbReference type="NCBI Taxonomy" id="1392246"/>
    <lineage>
        <taxon>Eukaryota</taxon>
        <taxon>Fungi</taxon>
        <taxon>Dikarya</taxon>
        <taxon>Ascomycota</taxon>
        <taxon>Pezizomycotina</taxon>
        <taxon>Dothideomycetes</taxon>
        <taxon>Pleosporomycetidae</taxon>
        <taxon>Pleosporales</taxon>
        <taxon>Amniculicolaceae</taxon>
        <taxon>Amniculicola</taxon>
    </lineage>
</organism>
<sequence>MEAPSSDACPPVTRHPHPHPHPHSPSPSPSPSHSRWSTATALLHGIDDMTHPSRGPRDPHHVSRSTSDAPSRSKPGNGAPRRHRTPDKAPLQRHLSNVVDVEDATRLVECSQLQRQLQFQHLVRRYLSQILHGCKSAYCTTPTCLSCKKRLVSKPFRPPTQLTARALAHFLASQDDPHSHLCPHELKVAPDTIEIEGASGIQVHRGKRGAEHDFNVFPFPNPNPKPRSNTGQAALLNHTCINGHEQQGVSDSVGRVLSAVNGRHQVMKDSKSLGQNVFDTVAVIYSYSKQIPNPLSVFSSLRGGLDAPTVPREQGSSLAAQGTRGSPMGTTDVTTTAHVNGHTVRPLVNGTSKPTQPRQHSHHNTKPSQEDSLLPAEVEVLDNGHRIHRIRHSIEAPANKEQTQPNGIDSIALDGTHDAAITRKPSMKRKPLSLGLHHGPHIDPRIKASIAIDDHNHVKSKKRGKGPALPVASHLTCEIMEQLKEEFYHHRDQQSSKCSFAVDYDANRKFLPAKPFVNRSLFYTLSDPETLLKSFHEPEKENEAFKDSSLPHLNSTRMVHAFRDWDRRNGALIFDSLWKAVESLFTPPPDLDGQKSPRLKGSRKAVNMNGHVDNESTPATPESKQPRYLNDKEAAHLIMICIHALTSLVPVGWPHTWVQLRRLRSWGIILPDSRPHTDFSDGFTDPWLDIIDDLEYEPALRLADRLVRGIGARICFESILATLHPPEKNEEKPPTLMGVLISHLGAVEQLALSSKRKMNSKFNNDGDPGWTVTATFLEWLRTIIIKKWTGKAEVHRWSSVGAAIEIFYAFDANRDALNLRANMFQIPYLNERIDLVNEPVTFLKREYNPNSIHLFWCPFLFLPHYLVAYFRTMNFASMYKHYEHTERVTHLQRELDPFLREPYWWLIRQRLKIAFNDYLVLDVTRENALEDTLNQLWGQEKRVLMKPLKVKMGMQEGEVGLDQGGVTYEFFHVILSEALDPLKGMFTLDPESRMSWFQPASLEPHWKFEMLGIIFSLAVYNGITLPVTFPLAFYHMLLGKSPPTTINQIQDGWPTLAKSFNELLNWTEGDVEDVFMRGYSFSFSAFGRNIDVDMQAFAKSSSSRYDTNKTEGLEDRLGERPAFKFDPYCGEAVPCYYSPFGAWQRKHPDLDSTEWERPLEHAKDNDAPVETPMVTNASRKEYVRDYIQWLTFKSIAGQFMAFRQGFRTCLHERSLCLFDAQSLKYLVEGTQDIDITSLRNTTRYEEGYSASHKTIKEFWSIVETYDAEQRKKLLEFVTASERVPVTGFESMNFVIMRHGGDTEKLPTSSTCFGKLMLPEYSGREKMKTKLDLAIQNCMGFGVV</sequence>
<dbReference type="InterPro" id="IPR000569">
    <property type="entry name" value="HECT_dom"/>
</dbReference>
<protein>
    <recommendedName>
        <fullName evidence="2">HECT-type E3 ubiquitin transferase</fullName>
        <ecNumber evidence="2">2.3.2.26</ecNumber>
    </recommendedName>
</protein>
<feature type="transmembrane region" description="Helical" evidence="7">
    <location>
        <begin position="1011"/>
        <end position="1037"/>
    </location>
</feature>
<dbReference type="OrthoDB" id="5981550at2759"/>
<feature type="compositionally biased region" description="Polar residues" evidence="6">
    <location>
        <begin position="349"/>
        <end position="358"/>
    </location>
</feature>
<dbReference type="Pfam" id="PF00632">
    <property type="entry name" value="HECT"/>
    <property type="match status" value="1"/>
</dbReference>
<evidence type="ECO:0000256" key="7">
    <source>
        <dbReference type="SAM" id="Phobius"/>
    </source>
</evidence>
<evidence type="ECO:0000313" key="10">
    <source>
        <dbReference type="Proteomes" id="UP000799779"/>
    </source>
</evidence>
<dbReference type="InterPro" id="IPR032353">
    <property type="entry name" value="AZUL"/>
</dbReference>
<feature type="region of interest" description="Disordered" evidence="6">
    <location>
        <begin position="308"/>
        <end position="373"/>
    </location>
</feature>
<dbReference type="InterPro" id="IPR035983">
    <property type="entry name" value="Hect_E3_ubiquitin_ligase"/>
</dbReference>
<feature type="compositionally biased region" description="Basic and acidic residues" evidence="6">
    <location>
        <begin position="45"/>
        <end position="61"/>
    </location>
</feature>
<reference evidence="9" key="1">
    <citation type="journal article" date="2020" name="Stud. Mycol.">
        <title>101 Dothideomycetes genomes: a test case for predicting lifestyles and emergence of pathogens.</title>
        <authorList>
            <person name="Haridas S."/>
            <person name="Albert R."/>
            <person name="Binder M."/>
            <person name="Bloem J."/>
            <person name="Labutti K."/>
            <person name="Salamov A."/>
            <person name="Andreopoulos B."/>
            <person name="Baker S."/>
            <person name="Barry K."/>
            <person name="Bills G."/>
            <person name="Bluhm B."/>
            <person name="Cannon C."/>
            <person name="Castanera R."/>
            <person name="Culley D."/>
            <person name="Daum C."/>
            <person name="Ezra D."/>
            <person name="Gonzalez J."/>
            <person name="Henrissat B."/>
            <person name="Kuo A."/>
            <person name="Liang C."/>
            <person name="Lipzen A."/>
            <person name="Lutzoni F."/>
            <person name="Magnuson J."/>
            <person name="Mondo S."/>
            <person name="Nolan M."/>
            <person name="Ohm R."/>
            <person name="Pangilinan J."/>
            <person name="Park H.-J."/>
            <person name="Ramirez L."/>
            <person name="Alfaro M."/>
            <person name="Sun H."/>
            <person name="Tritt A."/>
            <person name="Yoshinaga Y."/>
            <person name="Zwiers L.-H."/>
            <person name="Turgeon B."/>
            <person name="Goodwin S."/>
            <person name="Spatafora J."/>
            <person name="Crous P."/>
            <person name="Grigoriev I."/>
        </authorList>
    </citation>
    <scope>NUCLEOTIDE SEQUENCE</scope>
    <source>
        <strain evidence="9">CBS 123094</strain>
    </source>
</reference>
<dbReference type="SUPFAM" id="SSF56204">
    <property type="entry name" value="Hect, E3 ligase catalytic domain"/>
    <property type="match status" value="1"/>
</dbReference>
<evidence type="ECO:0000256" key="4">
    <source>
        <dbReference type="ARBA" id="ARBA00022786"/>
    </source>
</evidence>
<feature type="domain" description="HECT" evidence="8">
    <location>
        <begin position="940"/>
        <end position="1343"/>
    </location>
</feature>
<comment type="catalytic activity">
    <reaction evidence="1">
        <text>S-ubiquitinyl-[E2 ubiquitin-conjugating enzyme]-L-cysteine + [acceptor protein]-L-lysine = [E2 ubiquitin-conjugating enzyme]-L-cysteine + N(6)-ubiquitinyl-[acceptor protein]-L-lysine.</text>
        <dbReference type="EC" id="2.3.2.26"/>
    </reaction>
</comment>
<proteinExistence type="predicted"/>
<gene>
    <name evidence="9" type="ORF">P154DRAFT_622510</name>
</gene>
<dbReference type="EC" id="2.3.2.26" evidence="2"/>
<dbReference type="Gene3D" id="6.10.130.10">
    <property type="entry name" value="Ubiquitin-protein ligase E3A, N-terminal zinc-binding domain (AZUL)"/>
    <property type="match status" value="1"/>
</dbReference>
<keyword evidence="10" id="KW-1185">Reference proteome</keyword>
<dbReference type="PANTHER" id="PTHR45700">
    <property type="entry name" value="UBIQUITIN-PROTEIN LIGASE E3C"/>
    <property type="match status" value="1"/>
</dbReference>
<keyword evidence="7" id="KW-0472">Membrane</keyword>
<dbReference type="SMART" id="SM00119">
    <property type="entry name" value="HECTc"/>
    <property type="match status" value="1"/>
</dbReference>
<keyword evidence="4 5" id="KW-0833">Ubl conjugation pathway</keyword>
<dbReference type="Pfam" id="PF16558">
    <property type="entry name" value="AZUL"/>
    <property type="match status" value="1"/>
</dbReference>
<evidence type="ECO:0000256" key="3">
    <source>
        <dbReference type="ARBA" id="ARBA00022679"/>
    </source>
</evidence>
<evidence type="ECO:0000256" key="6">
    <source>
        <dbReference type="SAM" id="MobiDB-lite"/>
    </source>
</evidence>
<dbReference type="Gene3D" id="3.30.2410.10">
    <property type="entry name" value="Hect, E3 ligase catalytic domain"/>
    <property type="match status" value="1"/>
</dbReference>
<dbReference type="PANTHER" id="PTHR45700:SF8">
    <property type="entry name" value="HECT-TYPE E3 UBIQUITIN TRANSFERASE"/>
    <property type="match status" value="1"/>
</dbReference>
<dbReference type="GO" id="GO:0000209">
    <property type="term" value="P:protein polyubiquitination"/>
    <property type="evidence" value="ECO:0007669"/>
    <property type="project" value="InterPro"/>
</dbReference>
<dbReference type="Proteomes" id="UP000799779">
    <property type="component" value="Unassembled WGS sequence"/>
</dbReference>
<dbReference type="PROSITE" id="PS50237">
    <property type="entry name" value="HECT"/>
    <property type="match status" value="1"/>
</dbReference>
<evidence type="ECO:0000256" key="2">
    <source>
        <dbReference type="ARBA" id="ARBA00012485"/>
    </source>
</evidence>
<dbReference type="InterPro" id="IPR044611">
    <property type="entry name" value="E3A/B/C-like"/>
</dbReference>
<dbReference type="InterPro" id="IPR042556">
    <property type="entry name" value="AZUL_sf"/>
</dbReference>
<feature type="region of interest" description="Disordered" evidence="6">
    <location>
        <begin position="1"/>
        <end position="94"/>
    </location>
</feature>
<accession>A0A6A5W666</accession>
<name>A0A6A5W666_9PLEO</name>